<dbReference type="EMBL" id="DSTX01000007">
    <property type="protein sequence ID" value="HFK20570.1"/>
    <property type="molecule type" value="Genomic_DNA"/>
</dbReference>
<accession>A0A7C3IXD8</accession>
<protein>
    <recommendedName>
        <fullName evidence="1">DNA repair protein</fullName>
    </recommendedName>
</protein>
<feature type="domain" description="Archaeal Nre C-terminal" evidence="4">
    <location>
        <begin position="322"/>
        <end position="430"/>
    </location>
</feature>
<proteinExistence type="inferred from homology"/>
<comment type="caution">
    <text evidence="1">Lacks conserved residue(s) required for the propagation of feature annotation.</text>
</comment>
<gene>
    <name evidence="5" type="ORF">ENS19_04725</name>
</gene>
<comment type="caution">
    <text evidence="5">The sequence shown here is derived from an EMBL/GenBank/DDBJ whole genome shotgun (WGS) entry which is preliminary data.</text>
</comment>
<evidence type="ECO:0000256" key="1">
    <source>
        <dbReference type="HAMAP-Rule" id="MF_02096"/>
    </source>
</evidence>
<dbReference type="Pfam" id="PF04895">
    <property type="entry name" value="Nre_C"/>
    <property type="match status" value="1"/>
</dbReference>
<dbReference type="InterPro" id="IPR006978">
    <property type="entry name" value="Nre_N"/>
</dbReference>
<dbReference type="InterPro" id="IPR033167">
    <property type="entry name" value="Nre"/>
</dbReference>
<comment type="similarity">
    <text evidence="1">Belongs to the Nre family.</text>
</comment>
<feature type="region of interest" description="Disordered" evidence="2">
    <location>
        <begin position="1"/>
        <end position="20"/>
    </location>
</feature>
<dbReference type="PANTHER" id="PTHR38136:SF2">
    <property type="entry name" value="DNA REPAIR PROTEIN"/>
    <property type="match status" value="1"/>
</dbReference>
<organism evidence="5">
    <name type="scientific">Candidatus Methanomethylicus mesodigestus</name>
    <dbReference type="NCBI Taxonomy" id="1867258"/>
    <lineage>
        <taxon>Archaea</taxon>
        <taxon>Thermoproteota</taxon>
        <taxon>Methanosuratincolia</taxon>
        <taxon>Candidatus Methanomethylicales</taxon>
        <taxon>Candidatus Methanomethylicaceae</taxon>
        <taxon>Candidatus Methanomethylicus</taxon>
    </lineage>
</organism>
<keyword evidence="1" id="KW-0227">DNA damage</keyword>
<evidence type="ECO:0000259" key="4">
    <source>
        <dbReference type="Pfam" id="PF04895"/>
    </source>
</evidence>
<evidence type="ECO:0000256" key="2">
    <source>
        <dbReference type="SAM" id="MobiDB-lite"/>
    </source>
</evidence>
<evidence type="ECO:0000313" key="5">
    <source>
        <dbReference type="EMBL" id="HFK20570.1"/>
    </source>
</evidence>
<comment type="function">
    <text evidence="1">Involved in DNA damage repair.</text>
</comment>
<dbReference type="AlphaFoldDB" id="A0A7C3IXD8"/>
<keyword evidence="1" id="KW-0234">DNA repair</keyword>
<reference evidence="5" key="1">
    <citation type="journal article" date="2020" name="mSystems">
        <title>Genome- and Community-Level Interaction Insights into Carbon Utilization and Element Cycling Functions of Hydrothermarchaeota in Hydrothermal Sediment.</title>
        <authorList>
            <person name="Zhou Z."/>
            <person name="Liu Y."/>
            <person name="Xu W."/>
            <person name="Pan J."/>
            <person name="Luo Z.H."/>
            <person name="Li M."/>
        </authorList>
    </citation>
    <scope>NUCLEOTIDE SEQUENCE [LARGE SCALE GENOMIC DNA]</scope>
    <source>
        <strain evidence="5">SpSt-468</strain>
    </source>
</reference>
<dbReference type="InterPro" id="IPR006979">
    <property type="entry name" value="Nre_C"/>
</dbReference>
<sequence length="438" mass="49610">MEGNQGDPTLASSSGMPASISFRSKNNNRCLLCRGGRRLCGKALCPIELKAKAYIKNLGESIKKEFVGSSPPSVFVGRYGYPHVFAGPMVPPFSGDTEVLDTPEDWIIKDVPTIVNYRYSLIRGNLKLPIDSARKGGRIIDALQELAMGVSSAETAIELSKPPREKLSFDDNSQPFGPSAPLSKFDVASVRVDKKIENAYYDRDWRASEAIFSLYREGIPISRLQKAFSMGIFGIQNNRKLVPTRWSITAVDSLLSQKLIDRIKDYPVIDEFQVFLRCHQHNTFAAILMPKNWSFEWMEAWFPGTFWNAGGSSASIEGDSEGWDGRNSYPKIGGCYFSTRLGVVEYLDKIKRQATALVVREIMPEFPLPLGVWFVRENIRAMFSGRRMLFDDLRSSLQSLKKYLAVPISLWIERSDLLKTCFLQRQMDEYLRRSEFID</sequence>
<evidence type="ECO:0000259" key="3">
    <source>
        <dbReference type="Pfam" id="PF04894"/>
    </source>
</evidence>
<dbReference type="HAMAP" id="MF_02096">
    <property type="entry name" value="Nre"/>
    <property type="match status" value="1"/>
</dbReference>
<dbReference type="GO" id="GO:0006281">
    <property type="term" value="P:DNA repair"/>
    <property type="evidence" value="ECO:0007669"/>
    <property type="project" value="UniProtKB-UniRule"/>
</dbReference>
<dbReference type="Pfam" id="PF04894">
    <property type="entry name" value="Nre_N"/>
    <property type="match status" value="1"/>
</dbReference>
<dbReference type="PANTHER" id="PTHR38136">
    <property type="entry name" value="DNA REPAIR PROTEIN"/>
    <property type="match status" value="1"/>
</dbReference>
<name>A0A7C3IXD8_9CREN</name>
<feature type="domain" description="Archaeal Nre N-terminal" evidence="3">
    <location>
        <begin position="39"/>
        <end position="308"/>
    </location>
</feature>